<dbReference type="Pfam" id="PF06087">
    <property type="entry name" value="Tyr-DNA_phospho"/>
    <property type="match status" value="1"/>
</dbReference>
<dbReference type="OMA" id="FPPMDGQ"/>
<sequence length="636" mass="70554">MDHGVEDDEMAAAIAASLATYEQEGARHKPVEIGDSDSEDDEGEETFQADLKRALEESKRETELVANATAGSSKTTEEASTTSKQDENPAISFLRQRAQLEKERLERSKGIVNVNVNQTSTASKKRSYSASQSEDDDSSNGPPPKRASTTSNAAKPNETAELFYQGELRQTANRITERDDIAKGVKTFRISEIIGDKNSVAFAILSSYSTDIAWLYGMFSPMTPVILVNQPTETGNSDVKGILPNWIMTMPFLRGGRGAMHVKLMLLFYRSGRLRLVLPTANFIDYDWRDIENTAWVQDFPPLSKPAVGREATSSAFASTLQMVLTKLNVSPALASLLTDHPNLPIKFIGDLGKGWNFTKAAVKLIPSMSGKYEGWDQVLKQGHVSLMKGIMDIGAHRGHTKRDKKKPPEELIVECQGSSIGTYSAQWLQEFYSSCCGISPETWLDKSKASRSKLPKPPLRILFPSLKTVQSSVLGEDGGGTMFCRTSQWEGANFPRDLFYDSNSKRGKVLMHTKMILGLWRDSSSDERSSTTLRKYAKQKEVLEIDSDDEVEIIDPFAAGWLYVGSHNFTPSAWGTLSGSAFTPVLNITNYELGILIPLPEDIEEAEKRGNHLVSWQRPPRKYDIQGGDIPWCQN</sequence>
<dbReference type="OrthoDB" id="47785at2759"/>
<dbReference type="CDD" id="cd09123">
    <property type="entry name" value="PLDc_Tdp1_2"/>
    <property type="match status" value="1"/>
</dbReference>
<dbReference type="EMBL" id="CAFZ01000178">
    <property type="protein sequence ID" value="CCA72701.1"/>
    <property type="molecule type" value="Genomic_DNA"/>
</dbReference>
<feature type="active site" description="Nucleophile" evidence="9">
    <location>
        <position position="261"/>
    </location>
</feature>
<evidence type="ECO:0000256" key="10">
    <source>
        <dbReference type="PIRSR" id="PIRSR610347-2"/>
    </source>
</evidence>
<dbReference type="Gene3D" id="3.30.870.10">
    <property type="entry name" value="Endonuclease Chain A"/>
    <property type="match status" value="2"/>
</dbReference>
<feature type="compositionally biased region" description="Polar residues" evidence="11">
    <location>
        <begin position="114"/>
        <end position="132"/>
    </location>
</feature>
<feature type="active site" description="Proton donor/acceptor" evidence="9">
    <location>
        <position position="513"/>
    </location>
</feature>
<evidence type="ECO:0000256" key="8">
    <source>
        <dbReference type="ARBA" id="ARBA00023242"/>
    </source>
</evidence>
<dbReference type="Proteomes" id="UP000007148">
    <property type="component" value="Unassembled WGS sequence"/>
</dbReference>
<dbReference type="SMART" id="SM00726">
    <property type="entry name" value="UIM"/>
    <property type="match status" value="2"/>
</dbReference>
<evidence type="ECO:0000256" key="3">
    <source>
        <dbReference type="ARBA" id="ARBA00022722"/>
    </source>
</evidence>
<keyword evidence="7" id="KW-0234">DNA repair</keyword>
<accession>G4TN08</accession>
<evidence type="ECO:0000256" key="6">
    <source>
        <dbReference type="ARBA" id="ARBA00022839"/>
    </source>
</evidence>
<dbReference type="FunCoup" id="G4TN08">
    <property type="interactions" value="483"/>
</dbReference>
<keyword evidence="6" id="KW-0269">Exonuclease</keyword>
<keyword evidence="8" id="KW-0539">Nucleus</keyword>
<evidence type="ECO:0000256" key="7">
    <source>
        <dbReference type="ARBA" id="ARBA00023204"/>
    </source>
</evidence>
<evidence type="ECO:0000256" key="2">
    <source>
        <dbReference type="ARBA" id="ARBA00010205"/>
    </source>
</evidence>
<dbReference type="CDD" id="cd09122">
    <property type="entry name" value="PLDc_Tdp1_1"/>
    <property type="match status" value="1"/>
</dbReference>
<keyword evidence="13" id="KW-1185">Reference proteome</keyword>
<evidence type="ECO:0000313" key="13">
    <source>
        <dbReference type="Proteomes" id="UP000007148"/>
    </source>
</evidence>
<reference evidence="12 13" key="1">
    <citation type="journal article" date="2011" name="PLoS Pathog.">
        <title>Endophytic Life Strategies Decoded by Genome and Transcriptome Analyses of the Mutualistic Root Symbiont Piriformospora indica.</title>
        <authorList>
            <person name="Zuccaro A."/>
            <person name="Lahrmann U."/>
            <person name="Guldener U."/>
            <person name="Langen G."/>
            <person name="Pfiffi S."/>
            <person name="Biedenkopf D."/>
            <person name="Wong P."/>
            <person name="Samans B."/>
            <person name="Grimm C."/>
            <person name="Basiewicz M."/>
            <person name="Murat C."/>
            <person name="Martin F."/>
            <person name="Kogel K.H."/>
        </authorList>
    </citation>
    <scope>NUCLEOTIDE SEQUENCE [LARGE SCALE GENOMIC DNA]</scope>
    <source>
        <strain evidence="12 13">DSM 11827</strain>
    </source>
</reference>
<dbReference type="PANTHER" id="PTHR12415:SF0">
    <property type="entry name" value="TYROSYL-DNA PHOSPHODIESTERASE 1"/>
    <property type="match status" value="1"/>
</dbReference>
<comment type="subcellular location">
    <subcellularLocation>
        <location evidence="1">Nucleus</location>
    </subcellularLocation>
</comment>
<name>G4TN08_SERID</name>
<comment type="caution">
    <text evidence="12">The sequence shown here is derived from an EMBL/GenBank/DDBJ whole genome shotgun (WGS) entry which is preliminary data.</text>
</comment>
<dbReference type="GO" id="GO:0004527">
    <property type="term" value="F:exonuclease activity"/>
    <property type="evidence" value="ECO:0007669"/>
    <property type="project" value="UniProtKB-KW"/>
</dbReference>
<keyword evidence="5" id="KW-0378">Hydrolase</keyword>
<dbReference type="GO" id="GO:0006281">
    <property type="term" value="P:DNA repair"/>
    <property type="evidence" value="ECO:0007669"/>
    <property type="project" value="UniProtKB-KW"/>
</dbReference>
<feature type="binding site" evidence="10">
    <location>
        <position position="263"/>
    </location>
    <ligand>
        <name>substrate</name>
    </ligand>
</feature>
<feature type="compositionally biased region" description="Acidic residues" evidence="11">
    <location>
        <begin position="34"/>
        <end position="47"/>
    </location>
</feature>
<proteinExistence type="inferred from homology"/>
<evidence type="ECO:0008006" key="14">
    <source>
        <dbReference type="Google" id="ProtNLM"/>
    </source>
</evidence>
<feature type="region of interest" description="Disordered" evidence="11">
    <location>
        <begin position="15"/>
        <end position="91"/>
    </location>
</feature>
<dbReference type="HOGENOM" id="CLU_007773_3_0_1"/>
<dbReference type="PANTHER" id="PTHR12415">
    <property type="entry name" value="TYROSYL-DNA PHOSPHODIESTERASE 1"/>
    <property type="match status" value="1"/>
</dbReference>
<dbReference type="InterPro" id="IPR003903">
    <property type="entry name" value="UIM_dom"/>
</dbReference>
<dbReference type="eggNOG" id="KOG2031">
    <property type="taxonomic scope" value="Eukaryota"/>
</dbReference>
<dbReference type="AlphaFoldDB" id="G4TN08"/>
<evidence type="ECO:0000256" key="9">
    <source>
        <dbReference type="PIRSR" id="PIRSR610347-1"/>
    </source>
</evidence>
<dbReference type="InterPro" id="IPR010347">
    <property type="entry name" value="Tdp1"/>
</dbReference>
<feature type="compositionally biased region" description="Basic and acidic residues" evidence="11">
    <location>
        <begin position="50"/>
        <end position="63"/>
    </location>
</feature>
<evidence type="ECO:0000256" key="1">
    <source>
        <dbReference type="ARBA" id="ARBA00004123"/>
    </source>
</evidence>
<evidence type="ECO:0000256" key="5">
    <source>
        <dbReference type="ARBA" id="ARBA00022801"/>
    </source>
</evidence>
<protein>
    <recommendedName>
        <fullName evidence="14">Phospholipase D/nuclease</fullName>
    </recommendedName>
</protein>
<dbReference type="GO" id="GO:0017005">
    <property type="term" value="F:3'-tyrosyl-DNA phosphodiesterase activity"/>
    <property type="evidence" value="ECO:0007669"/>
    <property type="project" value="TreeGrafter"/>
</dbReference>
<feature type="binding site" evidence="10">
    <location>
        <position position="515"/>
    </location>
    <ligand>
        <name>substrate</name>
    </ligand>
</feature>
<dbReference type="InParanoid" id="G4TN08"/>
<gene>
    <name evidence="12" type="ORF">PIIN_06638</name>
</gene>
<feature type="compositionally biased region" description="Low complexity" evidence="11">
    <location>
        <begin position="68"/>
        <end position="83"/>
    </location>
</feature>
<organism evidence="12 13">
    <name type="scientific">Serendipita indica (strain DSM 11827)</name>
    <name type="common">Root endophyte fungus</name>
    <name type="synonym">Piriformospora indica</name>
    <dbReference type="NCBI Taxonomy" id="1109443"/>
    <lineage>
        <taxon>Eukaryota</taxon>
        <taxon>Fungi</taxon>
        <taxon>Dikarya</taxon>
        <taxon>Basidiomycota</taxon>
        <taxon>Agaricomycotina</taxon>
        <taxon>Agaricomycetes</taxon>
        <taxon>Sebacinales</taxon>
        <taxon>Serendipitaceae</taxon>
        <taxon>Serendipita</taxon>
    </lineage>
</organism>
<dbReference type="SUPFAM" id="SSF56024">
    <property type="entry name" value="Phospholipase D/nuclease"/>
    <property type="match status" value="2"/>
</dbReference>
<evidence type="ECO:0000256" key="4">
    <source>
        <dbReference type="ARBA" id="ARBA00022763"/>
    </source>
</evidence>
<keyword evidence="4" id="KW-0227">DNA damage</keyword>
<keyword evidence="3" id="KW-0540">Nuclease</keyword>
<dbReference type="STRING" id="1109443.G4TN08"/>
<feature type="region of interest" description="Disordered" evidence="11">
    <location>
        <begin position="111"/>
        <end position="158"/>
    </location>
</feature>
<dbReference type="GO" id="GO:0003690">
    <property type="term" value="F:double-stranded DNA binding"/>
    <property type="evidence" value="ECO:0007669"/>
    <property type="project" value="TreeGrafter"/>
</dbReference>
<evidence type="ECO:0000313" key="12">
    <source>
        <dbReference type="EMBL" id="CCA72701.1"/>
    </source>
</evidence>
<evidence type="ECO:0000256" key="11">
    <source>
        <dbReference type="SAM" id="MobiDB-lite"/>
    </source>
</evidence>
<comment type="similarity">
    <text evidence="2">Belongs to the tyrosyl-DNA phosphodiesterase family.</text>
</comment>
<dbReference type="GO" id="GO:0005634">
    <property type="term" value="C:nucleus"/>
    <property type="evidence" value="ECO:0007669"/>
    <property type="project" value="UniProtKB-SubCell"/>
</dbReference>
<dbReference type="GO" id="GO:0003697">
    <property type="term" value="F:single-stranded DNA binding"/>
    <property type="evidence" value="ECO:0007669"/>
    <property type="project" value="TreeGrafter"/>
</dbReference>